<feature type="domain" description="Outer membrane protein beta-barrel" evidence="7">
    <location>
        <begin position="21"/>
        <end position="283"/>
    </location>
</feature>
<feature type="signal peptide" evidence="6">
    <location>
        <begin position="1"/>
        <end position="19"/>
    </location>
</feature>
<dbReference type="PANTHER" id="PTHR34001:SF3">
    <property type="entry name" value="BLL7405 PROTEIN"/>
    <property type="match status" value="1"/>
</dbReference>
<keyword evidence="4" id="KW-0998">Cell outer membrane</keyword>
<dbReference type="Proteomes" id="UP000190675">
    <property type="component" value="Chromosome I"/>
</dbReference>
<accession>A0A1M5M0I7</accession>
<evidence type="ECO:0000256" key="2">
    <source>
        <dbReference type="ARBA" id="ARBA00022729"/>
    </source>
</evidence>
<dbReference type="InterPro" id="IPR051692">
    <property type="entry name" value="OMP-like"/>
</dbReference>
<evidence type="ECO:0000256" key="1">
    <source>
        <dbReference type="ARBA" id="ARBA00004442"/>
    </source>
</evidence>
<evidence type="ECO:0000313" key="9">
    <source>
        <dbReference type="Proteomes" id="UP000190675"/>
    </source>
</evidence>
<evidence type="ECO:0000256" key="3">
    <source>
        <dbReference type="ARBA" id="ARBA00023136"/>
    </source>
</evidence>
<reference evidence="8 9" key="1">
    <citation type="submission" date="2016-11" db="EMBL/GenBank/DDBJ databases">
        <authorList>
            <person name="Jaros S."/>
            <person name="Januszkiewicz K."/>
            <person name="Wedrychowicz H."/>
        </authorList>
    </citation>
    <scope>NUCLEOTIDE SEQUENCE [LARGE SCALE GENOMIC DNA]</scope>
    <source>
        <strain evidence="8 9">GAS242</strain>
    </source>
</reference>
<proteinExistence type="inferred from homology"/>
<dbReference type="Gene3D" id="2.40.160.20">
    <property type="match status" value="1"/>
</dbReference>
<dbReference type="EMBL" id="LT670818">
    <property type="protein sequence ID" value="SHG70864.1"/>
    <property type="molecule type" value="Genomic_DNA"/>
</dbReference>
<dbReference type="GO" id="GO:0009279">
    <property type="term" value="C:cell outer membrane"/>
    <property type="evidence" value="ECO:0007669"/>
    <property type="project" value="UniProtKB-SubCell"/>
</dbReference>
<keyword evidence="2 6" id="KW-0732">Signal</keyword>
<dbReference type="PANTHER" id="PTHR34001">
    <property type="entry name" value="BLL7405 PROTEIN"/>
    <property type="match status" value="1"/>
</dbReference>
<evidence type="ECO:0000313" key="8">
    <source>
        <dbReference type="EMBL" id="SHG70864.1"/>
    </source>
</evidence>
<evidence type="ECO:0000256" key="5">
    <source>
        <dbReference type="ARBA" id="ARBA00038306"/>
    </source>
</evidence>
<dbReference type="SUPFAM" id="SSF56925">
    <property type="entry name" value="OMPA-like"/>
    <property type="match status" value="1"/>
</dbReference>
<sequence>MRRFVLAAMMFGAVSSAQAADMPDFLRGSLPAGPAPTRNWSGWYAGGQVGYSWTNTDYGKTVVSMTNDLFRSTTLQAPVSQLTLLGRVNGQSPAFGAFVGRNFQFDDIVLGVEANYNYLSSLATSTAASLGPIQVAEPTLVLPAGATAADGVTLKGSAALQVKDEVTFRGRAGWATGDFLPYIFGGLAVGRMDVTRTVSSSVTRTINFANGTSTSFQLPQFALTTTDGRSNNFVAGWTAGLGMEYMLWDCVFLRGEWEYIKFLSIKDSVVTQNSVHAGIGYKF</sequence>
<comment type="subcellular location">
    <subcellularLocation>
        <location evidence="1">Cell outer membrane</location>
    </subcellularLocation>
</comment>
<comment type="similarity">
    <text evidence="5">Belongs to the Omp25/RopB family.</text>
</comment>
<dbReference type="InterPro" id="IPR011250">
    <property type="entry name" value="OMP/PagP_B-barrel"/>
</dbReference>
<keyword evidence="3" id="KW-0472">Membrane</keyword>
<evidence type="ECO:0000259" key="7">
    <source>
        <dbReference type="Pfam" id="PF13505"/>
    </source>
</evidence>
<evidence type="ECO:0000256" key="6">
    <source>
        <dbReference type="SAM" id="SignalP"/>
    </source>
</evidence>
<dbReference type="Pfam" id="PF13505">
    <property type="entry name" value="OMP_b-brl"/>
    <property type="match status" value="1"/>
</dbReference>
<name>A0A1M5M0I7_9BRAD</name>
<dbReference type="AlphaFoldDB" id="A0A1M5M0I7"/>
<dbReference type="InterPro" id="IPR027385">
    <property type="entry name" value="Beta-barrel_OMP"/>
</dbReference>
<feature type="chain" id="PRO_5012183573" evidence="6">
    <location>
        <begin position="20"/>
        <end position="283"/>
    </location>
</feature>
<protein>
    <submittedName>
        <fullName evidence="8">Opacity protein</fullName>
    </submittedName>
</protein>
<evidence type="ECO:0000256" key="4">
    <source>
        <dbReference type="ARBA" id="ARBA00023237"/>
    </source>
</evidence>
<dbReference type="OrthoDB" id="8001404at2"/>
<dbReference type="RefSeq" id="WP_079567255.1">
    <property type="nucleotide sequence ID" value="NZ_LT670818.1"/>
</dbReference>
<gene>
    <name evidence="8" type="ORF">SAMN05444169_3765</name>
</gene>
<organism evidence="8 9">
    <name type="scientific">Bradyrhizobium erythrophlei</name>
    <dbReference type="NCBI Taxonomy" id="1437360"/>
    <lineage>
        <taxon>Bacteria</taxon>
        <taxon>Pseudomonadati</taxon>
        <taxon>Pseudomonadota</taxon>
        <taxon>Alphaproteobacteria</taxon>
        <taxon>Hyphomicrobiales</taxon>
        <taxon>Nitrobacteraceae</taxon>
        <taxon>Bradyrhizobium</taxon>
    </lineage>
</organism>